<dbReference type="EMBL" id="POTW01000026">
    <property type="protein sequence ID" value="PZF83325.1"/>
    <property type="molecule type" value="Genomic_DNA"/>
</dbReference>
<dbReference type="Pfam" id="PF01547">
    <property type="entry name" value="SBP_bac_1"/>
    <property type="match status" value="1"/>
</dbReference>
<protein>
    <recommendedName>
        <fullName evidence="3">Sugar ABC transporter substrate-binding protein</fullName>
    </recommendedName>
</protein>
<dbReference type="Proteomes" id="UP000248764">
    <property type="component" value="Unassembled WGS sequence"/>
</dbReference>
<proteinExistence type="predicted"/>
<evidence type="ECO:0000313" key="1">
    <source>
        <dbReference type="EMBL" id="PZF83325.1"/>
    </source>
</evidence>
<dbReference type="InterPro" id="IPR006059">
    <property type="entry name" value="SBP"/>
</dbReference>
<dbReference type="InterPro" id="IPR006311">
    <property type="entry name" value="TAT_signal"/>
</dbReference>
<sequence>MIGSVNGAPLSRRTFVRGVLGAAAAGTVGAALSGCGSDDGASSGDGGGKLVFWHNYTQEARVDFMRQVADRFEQSHPGTTVEIEVVPFPQFPTKWPAAQAAGSLPDVTTVLPEQAVSMWHAGALNPMGPVLDELGGGSAFIPGLVDKIGLYEGEHILLPHYVHNRLLAHRKDLLSAAGASLPERPTWDQVLTAAQAATREPDQFGWMLKLSAADTGGGYLLYMLTHSAGGRLFDGDGKAMLDTAEVKRATEFLVEIGRTASGPGQVNYNINDNFSLINAGTTVLAEVSGAEIGTAAIEAPDIAAQLATTFMPTDVNPGHLIGAISVALPKGRNPTLAQEFAAFLYAEENYVPFLHTIPLFMFPSLAAANGPAFFDHPTIAQYQATAQQTMTGVEEGFAPGFEDGPSPYAGPVFASHAIEQALQSILVGGASVDGALSAANQTLQSTLDSVSSRLG</sequence>
<dbReference type="PANTHER" id="PTHR43649:SF12">
    <property type="entry name" value="DIACETYLCHITOBIOSE BINDING PROTEIN DASA"/>
    <property type="match status" value="1"/>
</dbReference>
<dbReference type="SUPFAM" id="SSF53850">
    <property type="entry name" value="Periplasmic binding protein-like II"/>
    <property type="match status" value="1"/>
</dbReference>
<dbReference type="PANTHER" id="PTHR43649">
    <property type="entry name" value="ARABINOSE-BINDING PROTEIN-RELATED"/>
    <property type="match status" value="1"/>
</dbReference>
<dbReference type="Gene3D" id="3.40.190.10">
    <property type="entry name" value="Periplasmic binding protein-like II"/>
    <property type="match status" value="1"/>
</dbReference>
<reference evidence="1 2" key="1">
    <citation type="submission" date="2018-01" db="EMBL/GenBank/DDBJ databases">
        <title>Draft genome sequence of Jiangella sp. GTF31.</title>
        <authorList>
            <person name="Sahin N."/>
            <person name="Ay H."/>
            <person name="Saygin H."/>
        </authorList>
    </citation>
    <scope>NUCLEOTIDE SEQUENCE [LARGE SCALE GENOMIC DNA]</scope>
    <source>
        <strain evidence="1 2">GTF31</strain>
    </source>
</reference>
<comment type="caution">
    <text evidence="1">The sequence shown here is derived from an EMBL/GenBank/DDBJ whole genome shotgun (WGS) entry which is preliminary data.</text>
</comment>
<name>A0A2W2B7S6_9ACTN</name>
<dbReference type="InterPro" id="IPR050490">
    <property type="entry name" value="Bact_solute-bd_prot1"/>
</dbReference>
<organism evidence="1 2">
    <name type="scientific">Jiangella anatolica</name>
    <dbReference type="NCBI Taxonomy" id="2670374"/>
    <lineage>
        <taxon>Bacteria</taxon>
        <taxon>Bacillati</taxon>
        <taxon>Actinomycetota</taxon>
        <taxon>Actinomycetes</taxon>
        <taxon>Jiangellales</taxon>
        <taxon>Jiangellaceae</taxon>
        <taxon>Jiangella</taxon>
    </lineage>
</organism>
<evidence type="ECO:0008006" key="3">
    <source>
        <dbReference type="Google" id="ProtNLM"/>
    </source>
</evidence>
<dbReference type="AlphaFoldDB" id="A0A2W2B7S6"/>
<keyword evidence="2" id="KW-1185">Reference proteome</keyword>
<accession>A0A2W2B7S6</accession>
<gene>
    <name evidence="1" type="ORF">C1I92_12825</name>
</gene>
<evidence type="ECO:0000313" key="2">
    <source>
        <dbReference type="Proteomes" id="UP000248764"/>
    </source>
</evidence>
<dbReference type="PROSITE" id="PS51318">
    <property type="entry name" value="TAT"/>
    <property type="match status" value="1"/>
</dbReference>
<dbReference type="RefSeq" id="WP_111255055.1">
    <property type="nucleotide sequence ID" value="NZ_POTW01000026.1"/>
</dbReference>